<reference evidence="2 3" key="1">
    <citation type="journal article" date="2015" name="Plant Cell">
        <title>Oil accumulation by the oleaginous diatom Fistulifera solaris as revealed by the genome and transcriptome.</title>
        <authorList>
            <person name="Tanaka T."/>
            <person name="Maeda Y."/>
            <person name="Veluchamy A."/>
            <person name="Tanaka M."/>
            <person name="Abida H."/>
            <person name="Marechal E."/>
            <person name="Bowler C."/>
            <person name="Muto M."/>
            <person name="Sunaga Y."/>
            <person name="Tanaka M."/>
            <person name="Yoshino T."/>
            <person name="Taniguchi T."/>
            <person name="Fukuda Y."/>
            <person name="Nemoto M."/>
            <person name="Matsumoto M."/>
            <person name="Wong P.S."/>
            <person name="Aburatani S."/>
            <person name="Fujibuchi W."/>
        </authorList>
    </citation>
    <scope>NUCLEOTIDE SEQUENCE [LARGE SCALE GENOMIC DNA]</scope>
    <source>
        <strain evidence="2 3">JPCC DA0580</strain>
    </source>
</reference>
<keyword evidence="3" id="KW-1185">Reference proteome</keyword>
<organism evidence="2 3">
    <name type="scientific">Fistulifera solaris</name>
    <name type="common">Oleaginous diatom</name>
    <dbReference type="NCBI Taxonomy" id="1519565"/>
    <lineage>
        <taxon>Eukaryota</taxon>
        <taxon>Sar</taxon>
        <taxon>Stramenopiles</taxon>
        <taxon>Ochrophyta</taxon>
        <taxon>Bacillariophyta</taxon>
        <taxon>Bacillariophyceae</taxon>
        <taxon>Bacillariophycidae</taxon>
        <taxon>Naviculales</taxon>
        <taxon>Naviculaceae</taxon>
        <taxon>Fistulifera</taxon>
    </lineage>
</organism>
<name>A0A1Z5JK17_FISSO</name>
<dbReference type="InParanoid" id="A0A1Z5JK17"/>
<dbReference type="Proteomes" id="UP000198406">
    <property type="component" value="Unassembled WGS sequence"/>
</dbReference>
<evidence type="ECO:0000313" key="3">
    <source>
        <dbReference type="Proteomes" id="UP000198406"/>
    </source>
</evidence>
<evidence type="ECO:0000256" key="1">
    <source>
        <dbReference type="SAM" id="MobiDB-lite"/>
    </source>
</evidence>
<proteinExistence type="predicted"/>
<sequence length="506" mass="57641">MSEKDDSSSVALFEVIPPFLCRPEQVARWQRAGESPTYKLLRKPNSLEELNSYKYCMAIWSENGTLTYLTPHGRDDYPRENALTLKYRGGGPTLHICGSSNLAINQTADYFMCLEKPTDESNCLRIESTRAFDFSGAGTRCLEHMFQVAPSRPVEFFNIDLSTQQSTILATRPHPVRLVFNDCELEDSGTAFLDALESYSSSLALLKFEESLPLDYRNLQRLLALNGVIDELSLPLLLDDEFALLPFSANVRRLEYELLASSLSQADLESLHIPARQLFIRIEDFDRDAFPTDIMLSFFRRLAHMGHFIELKVRFLFVDNDFAIPDSVIQELICTAHANDKLQVLDLCTQGEDLEWDPHVKTLCRGLQNHKALRNLILEVRDDAFGRNFCHLRKLLSKNRQIVVMDELKRFYTDGSSIDELYSLNKFYRGSADLEVTPLSKRSPLVATTLVRRASNSFRRTALLLSNHTDALFDLVQIAGLNGLSGKTSSRETTEETTSTRKRRRL</sequence>
<comment type="caution">
    <text evidence="2">The sequence shown here is derived from an EMBL/GenBank/DDBJ whole genome shotgun (WGS) entry which is preliminary data.</text>
</comment>
<feature type="region of interest" description="Disordered" evidence="1">
    <location>
        <begin position="486"/>
        <end position="506"/>
    </location>
</feature>
<dbReference type="AlphaFoldDB" id="A0A1Z5JK17"/>
<gene>
    <name evidence="2" type="ORF">FisN_8Hu043</name>
</gene>
<dbReference type="EMBL" id="BDSP01000075">
    <property type="protein sequence ID" value="GAX14121.1"/>
    <property type="molecule type" value="Genomic_DNA"/>
</dbReference>
<evidence type="ECO:0000313" key="2">
    <source>
        <dbReference type="EMBL" id="GAX14121.1"/>
    </source>
</evidence>
<protein>
    <submittedName>
        <fullName evidence="2">Uncharacterized protein</fullName>
    </submittedName>
</protein>
<accession>A0A1Z5JK17</accession>